<name>A0A2K3JM11_TRIPR</name>
<dbReference type="EMBL" id="ASHM01070110">
    <property type="protein sequence ID" value="PNX55054.1"/>
    <property type="molecule type" value="Genomic_DNA"/>
</dbReference>
<protein>
    <submittedName>
        <fullName evidence="1">Uncharacterized protein</fullName>
    </submittedName>
</protein>
<gene>
    <name evidence="1" type="ORF">L195_g048679</name>
</gene>
<evidence type="ECO:0000313" key="1">
    <source>
        <dbReference type="EMBL" id="PNX55054.1"/>
    </source>
</evidence>
<dbReference type="AlphaFoldDB" id="A0A2K3JM11"/>
<comment type="caution">
    <text evidence="1">The sequence shown here is derived from an EMBL/GenBank/DDBJ whole genome shotgun (WGS) entry which is preliminary data.</text>
</comment>
<sequence>MGLWNNNMWSWKLNWMATLDDAYIESFNELHQLLEQDRRVGTAPDTHTVAALKRLWKNNVPSKVGVFGWRLHSNAQVSFGVEYRFSLSNDTYLVDGSESHIYIVLQRWAKALDGVNGHHVAAEKRLESP</sequence>
<evidence type="ECO:0000313" key="2">
    <source>
        <dbReference type="Proteomes" id="UP000236291"/>
    </source>
</evidence>
<accession>A0A2K3JM11</accession>
<proteinExistence type="predicted"/>
<reference evidence="1 2" key="1">
    <citation type="journal article" date="2014" name="Am. J. Bot.">
        <title>Genome assembly and annotation for red clover (Trifolium pratense; Fabaceae).</title>
        <authorList>
            <person name="Istvanek J."/>
            <person name="Jaros M."/>
            <person name="Krenek A."/>
            <person name="Repkova J."/>
        </authorList>
    </citation>
    <scope>NUCLEOTIDE SEQUENCE [LARGE SCALE GENOMIC DNA]</scope>
    <source>
        <strain evidence="2">cv. Tatra</strain>
        <tissue evidence="1">Young leaves</tissue>
    </source>
</reference>
<reference evidence="1 2" key="2">
    <citation type="journal article" date="2017" name="Front. Plant Sci.">
        <title>Gene Classification and Mining of Molecular Markers Useful in Red Clover (Trifolium pratense) Breeding.</title>
        <authorList>
            <person name="Istvanek J."/>
            <person name="Dluhosova J."/>
            <person name="Dluhos P."/>
            <person name="Patkova L."/>
            <person name="Nedelnik J."/>
            <person name="Repkova J."/>
        </authorList>
    </citation>
    <scope>NUCLEOTIDE SEQUENCE [LARGE SCALE GENOMIC DNA]</scope>
    <source>
        <strain evidence="2">cv. Tatra</strain>
        <tissue evidence="1">Young leaves</tissue>
    </source>
</reference>
<dbReference type="Proteomes" id="UP000236291">
    <property type="component" value="Unassembled WGS sequence"/>
</dbReference>
<organism evidence="1 2">
    <name type="scientific">Trifolium pratense</name>
    <name type="common">Red clover</name>
    <dbReference type="NCBI Taxonomy" id="57577"/>
    <lineage>
        <taxon>Eukaryota</taxon>
        <taxon>Viridiplantae</taxon>
        <taxon>Streptophyta</taxon>
        <taxon>Embryophyta</taxon>
        <taxon>Tracheophyta</taxon>
        <taxon>Spermatophyta</taxon>
        <taxon>Magnoliopsida</taxon>
        <taxon>eudicotyledons</taxon>
        <taxon>Gunneridae</taxon>
        <taxon>Pentapetalae</taxon>
        <taxon>rosids</taxon>
        <taxon>fabids</taxon>
        <taxon>Fabales</taxon>
        <taxon>Fabaceae</taxon>
        <taxon>Papilionoideae</taxon>
        <taxon>50 kb inversion clade</taxon>
        <taxon>NPAAA clade</taxon>
        <taxon>Hologalegina</taxon>
        <taxon>IRL clade</taxon>
        <taxon>Trifolieae</taxon>
        <taxon>Trifolium</taxon>
    </lineage>
</organism>